<dbReference type="Proteomes" id="UP000618943">
    <property type="component" value="Unassembled WGS sequence"/>
</dbReference>
<protein>
    <submittedName>
        <fullName evidence="2">Sigma-w pathway protein ysdB</fullName>
    </submittedName>
</protein>
<proteinExistence type="predicted"/>
<evidence type="ECO:0000256" key="1">
    <source>
        <dbReference type="SAM" id="Phobius"/>
    </source>
</evidence>
<evidence type="ECO:0000313" key="2">
    <source>
        <dbReference type="EMBL" id="MBK3493545.1"/>
    </source>
</evidence>
<keyword evidence="1" id="KW-0812">Transmembrane</keyword>
<sequence length="125" mass="15072">MIVLIRVLLVALILYVMYKVIRYFFNPKRKFDDAVQRRSYYFYDDFKNARKNFFISYKGAMFEGEKYLGTVNDTLDVVSIFIDTKNIMELQGLKRDDFLFLESEIHRHYPTATISWKNPIEQLMK</sequence>
<feature type="transmembrane region" description="Helical" evidence="1">
    <location>
        <begin position="6"/>
        <end position="25"/>
    </location>
</feature>
<evidence type="ECO:0000313" key="3">
    <source>
        <dbReference type="Proteomes" id="UP000618943"/>
    </source>
</evidence>
<organism evidence="2 3">
    <name type="scientific">Viridibacillus soli</name>
    <dbReference type="NCBI Taxonomy" id="2798301"/>
    <lineage>
        <taxon>Bacteria</taxon>
        <taxon>Bacillati</taxon>
        <taxon>Bacillota</taxon>
        <taxon>Bacilli</taxon>
        <taxon>Bacillales</taxon>
        <taxon>Caryophanaceae</taxon>
        <taxon>Viridibacillus</taxon>
    </lineage>
</organism>
<comment type="caution">
    <text evidence="2">The sequence shown here is derived from an EMBL/GenBank/DDBJ whole genome shotgun (WGS) entry which is preliminary data.</text>
</comment>
<dbReference type="EMBL" id="JAEOAH010000001">
    <property type="protein sequence ID" value="MBK3493545.1"/>
    <property type="molecule type" value="Genomic_DNA"/>
</dbReference>
<keyword evidence="3" id="KW-1185">Reference proteome</keyword>
<accession>A0ABS1H2B9</accession>
<name>A0ABS1H2B9_9BACL</name>
<gene>
    <name evidence="2" type="ORF">JFL43_01400</name>
</gene>
<dbReference type="RefSeq" id="WP_200747610.1">
    <property type="nucleotide sequence ID" value="NZ_JAEOAH010000001.1"/>
</dbReference>
<keyword evidence="1" id="KW-0472">Membrane</keyword>
<keyword evidence="1" id="KW-1133">Transmembrane helix</keyword>
<reference evidence="2 3" key="1">
    <citation type="submission" date="2020-12" db="EMBL/GenBank/DDBJ databases">
        <title>YIM B01967 draft genome.</title>
        <authorList>
            <person name="Yan X."/>
        </authorList>
    </citation>
    <scope>NUCLEOTIDE SEQUENCE [LARGE SCALE GENOMIC DNA]</scope>
    <source>
        <strain evidence="2 3">YIM B01967</strain>
    </source>
</reference>